<gene>
    <name evidence="2" type="ORF">L596_028975</name>
</gene>
<proteinExistence type="predicted"/>
<reference evidence="2 3" key="1">
    <citation type="journal article" date="2015" name="Genome Biol.">
        <title>Comparative genomics of Steinernema reveals deeply conserved gene regulatory networks.</title>
        <authorList>
            <person name="Dillman A.R."/>
            <person name="Macchietto M."/>
            <person name="Porter C.F."/>
            <person name="Rogers A."/>
            <person name="Williams B."/>
            <person name="Antoshechkin I."/>
            <person name="Lee M.M."/>
            <person name="Goodwin Z."/>
            <person name="Lu X."/>
            <person name="Lewis E.E."/>
            <person name="Goodrich-Blair H."/>
            <person name="Stock S.P."/>
            <person name="Adams B.J."/>
            <person name="Sternberg P.W."/>
            <person name="Mortazavi A."/>
        </authorList>
    </citation>
    <scope>NUCLEOTIDE SEQUENCE [LARGE SCALE GENOMIC DNA]</scope>
    <source>
        <strain evidence="2 3">ALL</strain>
    </source>
</reference>
<evidence type="ECO:0000313" key="3">
    <source>
        <dbReference type="Proteomes" id="UP000298663"/>
    </source>
</evidence>
<comment type="caution">
    <text evidence="2">The sequence shown here is derived from an EMBL/GenBank/DDBJ whole genome shotgun (WGS) entry which is preliminary data.</text>
</comment>
<name>A0A4U5LT86_STECR</name>
<keyword evidence="3" id="KW-1185">Reference proteome</keyword>
<protein>
    <submittedName>
        <fullName evidence="2">Uncharacterized protein</fullName>
    </submittedName>
</protein>
<dbReference type="OrthoDB" id="10531326at2759"/>
<organism evidence="2 3">
    <name type="scientific">Steinernema carpocapsae</name>
    <name type="common">Entomopathogenic nematode</name>
    <dbReference type="NCBI Taxonomy" id="34508"/>
    <lineage>
        <taxon>Eukaryota</taxon>
        <taxon>Metazoa</taxon>
        <taxon>Ecdysozoa</taxon>
        <taxon>Nematoda</taxon>
        <taxon>Chromadorea</taxon>
        <taxon>Rhabditida</taxon>
        <taxon>Tylenchina</taxon>
        <taxon>Panagrolaimomorpha</taxon>
        <taxon>Strongyloidoidea</taxon>
        <taxon>Steinernematidae</taxon>
        <taxon>Steinernema</taxon>
    </lineage>
</organism>
<feature type="compositionally biased region" description="Acidic residues" evidence="1">
    <location>
        <begin position="220"/>
        <end position="241"/>
    </location>
</feature>
<evidence type="ECO:0000256" key="1">
    <source>
        <dbReference type="SAM" id="MobiDB-lite"/>
    </source>
</evidence>
<dbReference type="EMBL" id="AZBU02000012">
    <property type="protein sequence ID" value="TKR59279.1"/>
    <property type="molecule type" value="Genomic_DNA"/>
</dbReference>
<dbReference type="AlphaFoldDB" id="A0A4U5LT86"/>
<accession>A0A4U5LT86</accession>
<evidence type="ECO:0000313" key="2">
    <source>
        <dbReference type="EMBL" id="TKR59279.1"/>
    </source>
</evidence>
<dbReference type="Proteomes" id="UP000298663">
    <property type="component" value="Unassembled WGS sequence"/>
</dbReference>
<feature type="region of interest" description="Disordered" evidence="1">
    <location>
        <begin position="211"/>
        <end position="276"/>
    </location>
</feature>
<sequence length="276" mass="31801">MTQTKGDLDIEAEHKRWRQFEIAPIRSAEDAKLEGYDFRCIQQRTSSQNVECMPFHYYCELKSVRFDSVFFRSTSSAPEYTSNPAADEELDDDEIEIEDFPIYDQAIFEDQGFLTDFPSGEEVLDILETCTRTGCMLSMTEFEEEILEMMPMLKSIEKRIKKVDICKIRFGHLDPEKRKPLQSTFEAWLRGLIEDNGLLQLRLEEVSLGGRARPDKSLEDVPEEDEEAEPPENEEEPEETLLDWKAYLGRRSNAAKSRGSTSASRTEEGCCMTLTS</sequence>
<feature type="compositionally biased region" description="Polar residues" evidence="1">
    <location>
        <begin position="254"/>
        <end position="264"/>
    </location>
</feature>
<reference evidence="2 3" key="2">
    <citation type="journal article" date="2019" name="G3 (Bethesda)">
        <title>Hybrid Assembly of the Genome of the Entomopathogenic Nematode Steinernema carpocapsae Identifies the X-Chromosome.</title>
        <authorList>
            <person name="Serra L."/>
            <person name="Macchietto M."/>
            <person name="Macias-Munoz A."/>
            <person name="McGill C.J."/>
            <person name="Rodriguez I.M."/>
            <person name="Rodriguez B."/>
            <person name="Murad R."/>
            <person name="Mortazavi A."/>
        </authorList>
    </citation>
    <scope>NUCLEOTIDE SEQUENCE [LARGE SCALE GENOMIC DNA]</scope>
    <source>
        <strain evidence="2 3">ALL</strain>
    </source>
</reference>